<dbReference type="Pfam" id="PF17820">
    <property type="entry name" value="PDZ_6"/>
    <property type="match status" value="1"/>
</dbReference>
<gene>
    <name evidence="5" type="ordered locus">TWT_625</name>
</gene>
<evidence type="ECO:0000313" key="6">
    <source>
        <dbReference type="Proteomes" id="UP000002200"/>
    </source>
</evidence>
<evidence type="ECO:0000256" key="3">
    <source>
        <dbReference type="SAM" id="Phobius"/>
    </source>
</evidence>
<dbReference type="AlphaFoldDB" id="Q83FS8"/>
<keyword evidence="2 5" id="KW-0378">Hydrolase</keyword>
<dbReference type="InterPro" id="IPR009003">
    <property type="entry name" value="Peptidase_S1_PA"/>
</dbReference>
<dbReference type="OrthoDB" id="9758917at2"/>
<evidence type="ECO:0000256" key="1">
    <source>
        <dbReference type="ARBA" id="ARBA00022670"/>
    </source>
</evidence>
<dbReference type="PANTHER" id="PTHR43343">
    <property type="entry name" value="PEPTIDASE S12"/>
    <property type="match status" value="1"/>
</dbReference>
<keyword evidence="3" id="KW-0812">Transmembrane</keyword>
<dbReference type="PROSITE" id="PS50106">
    <property type="entry name" value="PDZ"/>
    <property type="match status" value="1"/>
</dbReference>
<dbReference type="PRINTS" id="PR00834">
    <property type="entry name" value="PROTEASES2C"/>
</dbReference>
<sequence>MGDELENVTGSDATDEVLATARRIAVSSGKGNFKVPKLRQKLKLVAKKMKPKCILHKYVWFALVIVAVAFLSGFTSSVVTYRLLSSDQQKESPLLPLTPPIYSSGTKELDLPSATAKRVISSVVTIQVSAGNGMSGSGSGVVFNDNGDIVTNAHVVTLDGRVDKPDLRVLARDGRRYKAVLVGVDRMLDIAVVRIKPRALPAITFGDSSAVTVGSSVIAVGAPLGYDFSVTRGIISSVLRSINLTSFGLAGQVNAVPVIQTDAAINPGNSGGPLVDLNGRLIGINVAIASAGLFSSGNVGVGFAIPSNLVHRVATALAANRPVSHGYLGVSVSDGSDRDESYEGAVVKSVTPGSPADTAGLKPGDLLLSIGGNKISNMIDLVAFVRSRPGGTPVPIRVERNGKEISLTVTLSSLEEIKGT</sequence>
<evidence type="ECO:0000313" key="5">
    <source>
        <dbReference type="EMBL" id="AAO44722.1"/>
    </source>
</evidence>
<keyword evidence="3" id="KW-1133">Transmembrane helix</keyword>
<organism evidence="5 6">
    <name type="scientific">Tropheryma whipplei (strain Twist)</name>
    <name type="common">Whipple's bacillus</name>
    <dbReference type="NCBI Taxonomy" id="203267"/>
    <lineage>
        <taxon>Bacteria</taxon>
        <taxon>Bacillati</taxon>
        <taxon>Actinomycetota</taxon>
        <taxon>Actinomycetes</taxon>
        <taxon>Micrococcales</taxon>
        <taxon>Tropherymataceae</taxon>
        <taxon>Tropheryma</taxon>
    </lineage>
</organism>
<dbReference type="PANTHER" id="PTHR43343:SF3">
    <property type="entry name" value="PROTEASE DO-LIKE 8, CHLOROPLASTIC"/>
    <property type="match status" value="1"/>
</dbReference>
<keyword evidence="3" id="KW-0472">Membrane</keyword>
<evidence type="ECO:0000256" key="2">
    <source>
        <dbReference type="ARBA" id="ARBA00022801"/>
    </source>
</evidence>
<dbReference type="GO" id="GO:0004252">
    <property type="term" value="F:serine-type endopeptidase activity"/>
    <property type="evidence" value="ECO:0007669"/>
    <property type="project" value="InterPro"/>
</dbReference>
<dbReference type="KEGG" id="twh:TWT_625"/>
<reference evidence="5 6" key="1">
    <citation type="journal article" date="2003" name="Genome Res.">
        <title>Tropheryma whipplei twist: a human pathogenic Actinobacteria with a reduced genome.</title>
        <authorList>
            <person name="Raoult D."/>
            <person name="Ogata H."/>
            <person name="Audic S."/>
            <person name="Robert C."/>
            <person name="Suhre K."/>
            <person name="Drancourt M."/>
            <person name="Claverie J.-M."/>
        </authorList>
    </citation>
    <scope>NUCLEOTIDE SEQUENCE [LARGE SCALE GENOMIC DNA]</scope>
    <source>
        <strain evidence="5 6">Twist</strain>
    </source>
</reference>
<dbReference type="RefSeq" id="WP_011102692.1">
    <property type="nucleotide sequence ID" value="NC_004572.3"/>
</dbReference>
<feature type="domain" description="PDZ" evidence="4">
    <location>
        <begin position="324"/>
        <end position="402"/>
    </location>
</feature>
<dbReference type="Gene3D" id="2.30.42.10">
    <property type="match status" value="1"/>
</dbReference>
<dbReference type="HOGENOM" id="CLU_020120_0_0_11"/>
<dbReference type="GO" id="GO:0006508">
    <property type="term" value="P:proteolysis"/>
    <property type="evidence" value="ECO:0007669"/>
    <property type="project" value="UniProtKB-KW"/>
</dbReference>
<dbReference type="InterPro" id="IPR051201">
    <property type="entry name" value="Chloro_Bact_Ser_Proteases"/>
</dbReference>
<dbReference type="SUPFAM" id="SSF50494">
    <property type="entry name" value="Trypsin-like serine proteases"/>
    <property type="match status" value="1"/>
</dbReference>
<dbReference type="InterPro" id="IPR041489">
    <property type="entry name" value="PDZ_6"/>
</dbReference>
<name>Q83FS8_TROWT</name>
<dbReference type="EMBL" id="AE014184">
    <property type="protein sequence ID" value="AAO44722.1"/>
    <property type="molecule type" value="Genomic_DNA"/>
</dbReference>
<evidence type="ECO:0000259" key="4">
    <source>
        <dbReference type="PROSITE" id="PS50106"/>
    </source>
</evidence>
<keyword evidence="6" id="KW-1185">Reference proteome</keyword>
<dbReference type="SMART" id="SM00228">
    <property type="entry name" value="PDZ"/>
    <property type="match status" value="1"/>
</dbReference>
<dbReference type="Gene3D" id="2.40.10.120">
    <property type="match status" value="1"/>
</dbReference>
<dbReference type="InterPro" id="IPR001478">
    <property type="entry name" value="PDZ"/>
</dbReference>
<dbReference type="eggNOG" id="COG0265">
    <property type="taxonomic scope" value="Bacteria"/>
</dbReference>
<proteinExistence type="predicted"/>
<keyword evidence="1 5" id="KW-0645">Protease</keyword>
<protein>
    <submittedName>
        <fullName evidence="5">Putative serine protease</fullName>
        <ecNumber evidence="5">3.4.21.-</ecNumber>
    </submittedName>
</protein>
<dbReference type="EC" id="3.4.21.-" evidence="5"/>
<feature type="transmembrane region" description="Helical" evidence="3">
    <location>
        <begin position="58"/>
        <end position="84"/>
    </location>
</feature>
<dbReference type="SUPFAM" id="SSF50156">
    <property type="entry name" value="PDZ domain-like"/>
    <property type="match status" value="1"/>
</dbReference>
<accession>Q83FS8</accession>
<dbReference type="InterPro" id="IPR001940">
    <property type="entry name" value="Peptidase_S1C"/>
</dbReference>
<dbReference type="Proteomes" id="UP000002200">
    <property type="component" value="Chromosome"/>
</dbReference>
<dbReference type="InterPro" id="IPR036034">
    <property type="entry name" value="PDZ_sf"/>
</dbReference>
<dbReference type="Pfam" id="PF13365">
    <property type="entry name" value="Trypsin_2"/>
    <property type="match status" value="1"/>
</dbReference>
<dbReference type="STRING" id="203267.TWT_625"/>